<evidence type="ECO:0000256" key="5">
    <source>
        <dbReference type="ARBA" id="ARBA00023065"/>
    </source>
</evidence>
<dbReference type="WBParaSite" id="ACRNAN_Path_94.g345.t1">
    <property type="protein sequence ID" value="ACRNAN_Path_94.g345.t1"/>
    <property type="gene ID" value="ACRNAN_Path_94.g345"/>
</dbReference>
<evidence type="ECO:0000256" key="8">
    <source>
        <dbReference type="SAM" id="Phobius"/>
    </source>
</evidence>
<evidence type="ECO:0000256" key="7">
    <source>
        <dbReference type="ARBA" id="ARBA00023303"/>
    </source>
</evidence>
<dbReference type="GO" id="GO:0005886">
    <property type="term" value="C:plasma membrane"/>
    <property type="evidence" value="ECO:0007669"/>
    <property type="project" value="TreeGrafter"/>
</dbReference>
<keyword evidence="5" id="KW-0406">Ion transport</keyword>
<keyword evidence="6 8" id="KW-0472">Membrane</keyword>
<keyword evidence="7" id="KW-0407">Ion channel</keyword>
<accession>A0A914CDJ7</accession>
<evidence type="ECO:0000256" key="4">
    <source>
        <dbReference type="ARBA" id="ARBA00022989"/>
    </source>
</evidence>
<dbReference type="SUPFAM" id="SSF81324">
    <property type="entry name" value="Voltage-gated potassium channels"/>
    <property type="match status" value="1"/>
</dbReference>
<dbReference type="GO" id="GO:0015271">
    <property type="term" value="F:outward rectifier potassium channel activity"/>
    <property type="evidence" value="ECO:0007669"/>
    <property type="project" value="TreeGrafter"/>
</dbReference>
<dbReference type="InterPro" id="IPR003280">
    <property type="entry name" value="2pore_dom_K_chnl"/>
</dbReference>
<feature type="transmembrane region" description="Helical" evidence="8">
    <location>
        <begin position="181"/>
        <end position="202"/>
    </location>
</feature>
<dbReference type="Proteomes" id="UP000887540">
    <property type="component" value="Unplaced"/>
</dbReference>
<dbReference type="PANTHER" id="PTHR11003">
    <property type="entry name" value="POTASSIUM CHANNEL, SUBFAMILY K"/>
    <property type="match status" value="1"/>
</dbReference>
<keyword evidence="10" id="KW-1185">Reference proteome</keyword>
<keyword evidence="3 8" id="KW-0812">Transmembrane</keyword>
<evidence type="ECO:0000256" key="3">
    <source>
        <dbReference type="ARBA" id="ARBA00022692"/>
    </source>
</evidence>
<keyword evidence="4 8" id="KW-1133">Transmembrane helix</keyword>
<organism evidence="10 11">
    <name type="scientific">Acrobeloides nanus</name>
    <dbReference type="NCBI Taxonomy" id="290746"/>
    <lineage>
        <taxon>Eukaryota</taxon>
        <taxon>Metazoa</taxon>
        <taxon>Ecdysozoa</taxon>
        <taxon>Nematoda</taxon>
        <taxon>Chromadorea</taxon>
        <taxon>Rhabditida</taxon>
        <taxon>Tylenchina</taxon>
        <taxon>Cephalobomorpha</taxon>
        <taxon>Cephaloboidea</taxon>
        <taxon>Cephalobidae</taxon>
        <taxon>Acrobeloides</taxon>
    </lineage>
</organism>
<dbReference type="PANTHER" id="PTHR11003:SF322">
    <property type="entry name" value="POTASSIUM CHANNEL DOMAIN-CONTAINING PROTEIN"/>
    <property type="match status" value="1"/>
</dbReference>
<dbReference type="GO" id="GO:0022841">
    <property type="term" value="F:potassium ion leak channel activity"/>
    <property type="evidence" value="ECO:0007669"/>
    <property type="project" value="TreeGrafter"/>
</dbReference>
<name>A0A914CDJ7_9BILA</name>
<evidence type="ECO:0000313" key="11">
    <source>
        <dbReference type="WBParaSite" id="ACRNAN_Path_94.g345.t1"/>
    </source>
</evidence>
<dbReference type="AlphaFoldDB" id="A0A914CDJ7"/>
<proteinExistence type="predicted"/>
<evidence type="ECO:0000256" key="6">
    <source>
        <dbReference type="ARBA" id="ARBA00023136"/>
    </source>
</evidence>
<evidence type="ECO:0000256" key="2">
    <source>
        <dbReference type="ARBA" id="ARBA00022448"/>
    </source>
</evidence>
<evidence type="ECO:0000256" key="1">
    <source>
        <dbReference type="ARBA" id="ARBA00004141"/>
    </source>
</evidence>
<dbReference type="InterPro" id="IPR013099">
    <property type="entry name" value="K_chnl_dom"/>
</dbReference>
<comment type="subcellular location">
    <subcellularLocation>
        <location evidence="1">Membrane</location>
        <topology evidence="1">Multi-pass membrane protein</topology>
    </subcellularLocation>
</comment>
<evidence type="ECO:0000259" key="9">
    <source>
        <dbReference type="Pfam" id="PF07885"/>
    </source>
</evidence>
<protein>
    <submittedName>
        <fullName evidence="11">Potassium channel domain-containing protein</fullName>
    </submittedName>
</protein>
<feature type="transmembrane region" description="Helical" evidence="8">
    <location>
        <begin position="59"/>
        <end position="77"/>
    </location>
</feature>
<feature type="domain" description="Potassium channel" evidence="9">
    <location>
        <begin position="54"/>
        <end position="114"/>
    </location>
</feature>
<reference evidence="11" key="1">
    <citation type="submission" date="2022-11" db="UniProtKB">
        <authorList>
            <consortium name="WormBaseParasite"/>
        </authorList>
    </citation>
    <scope>IDENTIFICATION</scope>
</reference>
<feature type="transmembrane region" description="Helical" evidence="8">
    <location>
        <begin position="89"/>
        <end position="109"/>
    </location>
</feature>
<dbReference type="GO" id="GO:0030322">
    <property type="term" value="P:stabilization of membrane potential"/>
    <property type="evidence" value="ECO:0007669"/>
    <property type="project" value="TreeGrafter"/>
</dbReference>
<keyword evidence="2" id="KW-0813">Transport</keyword>
<dbReference type="Gene3D" id="1.10.287.70">
    <property type="match status" value="1"/>
</dbReference>
<dbReference type="Pfam" id="PF07885">
    <property type="entry name" value="Ion_trans_2"/>
    <property type="match status" value="1"/>
</dbReference>
<evidence type="ECO:0000313" key="10">
    <source>
        <dbReference type="Proteomes" id="UP000887540"/>
    </source>
</evidence>
<sequence>MIINETFSVCNGKDKNYTTIERRMRPLLSELSRTHEFDERFTKDSQLWTDSEVEMSTRWSFAASVLYALTVITSTGYDHVTPTTDPGRIFTVFFGLLGIPLMFITAADIGKFLSEVVIRSYAKILELFSWIASILDAIKDYLTDADDESIDSRQRKLRRRRRRAPIDPEEDDEDERLQLPIVSYFALIVGYCAIGSLLFNTFEKGLVW</sequence>